<evidence type="ECO:0000313" key="1">
    <source>
        <dbReference type="EMBL" id="KAK7884064.1"/>
    </source>
</evidence>
<organism evidence="1 2">
    <name type="scientific">Mugilogobius chulae</name>
    <name type="common">yellowstripe goby</name>
    <dbReference type="NCBI Taxonomy" id="88201"/>
    <lineage>
        <taxon>Eukaryota</taxon>
        <taxon>Metazoa</taxon>
        <taxon>Chordata</taxon>
        <taxon>Craniata</taxon>
        <taxon>Vertebrata</taxon>
        <taxon>Euteleostomi</taxon>
        <taxon>Actinopterygii</taxon>
        <taxon>Neopterygii</taxon>
        <taxon>Teleostei</taxon>
        <taxon>Neoteleostei</taxon>
        <taxon>Acanthomorphata</taxon>
        <taxon>Gobiaria</taxon>
        <taxon>Gobiiformes</taxon>
        <taxon>Gobioidei</taxon>
        <taxon>Gobiidae</taxon>
        <taxon>Gobionellinae</taxon>
        <taxon>Mugilogobius</taxon>
    </lineage>
</organism>
<proteinExistence type="predicted"/>
<keyword evidence="2" id="KW-1185">Reference proteome</keyword>
<dbReference type="EMBL" id="JBBPFD010000020">
    <property type="protein sequence ID" value="KAK7884064.1"/>
    <property type="molecule type" value="Genomic_DNA"/>
</dbReference>
<dbReference type="Proteomes" id="UP001460270">
    <property type="component" value="Unassembled WGS sequence"/>
</dbReference>
<name>A0AAW0MS78_9GOBI</name>
<protein>
    <submittedName>
        <fullName evidence="1">Uncharacterized protein</fullName>
    </submittedName>
</protein>
<dbReference type="AlphaFoldDB" id="A0AAW0MS78"/>
<evidence type="ECO:0000313" key="2">
    <source>
        <dbReference type="Proteomes" id="UP001460270"/>
    </source>
</evidence>
<accession>A0AAW0MS78</accession>
<comment type="caution">
    <text evidence="1">The sequence shown here is derived from an EMBL/GenBank/DDBJ whole genome shotgun (WGS) entry which is preliminary data.</text>
</comment>
<sequence>MRDGPRVLLTFVIEIPDQKLTADTMKIAVLLLLLQVAALCSEVKGSCNGKKTTITVTDVKLKRDVYSDYGYGYPDLYVKAWYGGKSLGKSGLKYGHKIRSLLGLLWQTRPLCEGLDQKLTADTMKIAVLLLLLQVVALCSEAKKSACDGKRTTITVTDVELNKKVYWDYSGKPDLYLKAWYYGRVLGKSPEKYGHKDQKLTADTMKIAVLLLLLQVVALCSGDEKPSCDGKKTTIIVTDVNLNKKVYWDYFGNPDLYMKDQKLTADTMKIAVLLLLLQVVALCTEVKGSCNGKKTTITVTDVKLKRDVYWDYSGKPDLYVKIIRCPHHRGSVWHGDYGSPPRIDPEVWPGSVRFAYRPHPYVFLMLPDTLPSPFMDFKDRRRDMCSTASAIFLWTR</sequence>
<gene>
    <name evidence="1" type="ORF">WMY93_027187</name>
</gene>
<reference evidence="2" key="1">
    <citation type="submission" date="2024-04" db="EMBL/GenBank/DDBJ databases">
        <title>Salinicola lusitanus LLJ914,a marine bacterium isolated from the Okinawa Trough.</title>
        <authorList>
            <person name="Li J."/>
        </authorList>
    </citation>
    <scope>NUCLEOTIDE SEQUENCE [LARGE SCALE GENOMIC DNA]</scope>
</reference>